<dbReference type="Gene3D" id="3.30.420.140">
    <property type="entry name" value="YqgF/RNase H-like domain"/>
    <property type="match status" value="1"/>
</dbReference>
<evidence type="ECO:0000256" key="4">
    <source>
        <dbReference type="ARBA" id="ARBA00022801"/>
    </source>
</evidence>
<dbReference type="InterPro" id="IPR006641">
    <property type="entry name" value="YqgF/RNaseH-like_dom"/>
</dbReference>
<dbReference type="AlphaFoldDB" id="A0A0G1GWH5"/>
<name>A0A0G1GWH5_9BACT</name>
<evidence type="ECO:0000256" key="2">
    <source>
        <dbReference type="ARBA" id="ARBA00022517"/>
    </source>
</evidence>
<reference evidence="6 7" key="1">
    <citation type="journal article" date="2015" name="Nature">
        <title>rRNA introns, odd ribosomes, and small enigmatic genomes across a large radiation of phyla.</title>
        <authorList>
            <person name="Brown C.T."/>
            <person name="Hug L.A."/>
            <person name="Thomas B.C."/>
            <person name="Sharon I."/>
            <person name="Castelle C.J."/>
            <person name="Singh A."/>
            <person name="Wilkins M.J."/>
            <person name="Williams K.H."/>
            <person name="Banfield J.F."/>
        </authorList>
    </citation>
    <scope>NUCLEOTIDE SEQUENCE [LARGE SCALE GENOMIC DNA]</scope>
</reference>
<evidence type="ECO:0000256" key="3">
    <source>
        <dbReference type="ARBA" id="ARBA00022722"/>
    </source>
</evidence>
<dbReference type="GO" id="GO:0000967">
    <property type="term" value="P:rRNA 5'-end processing"/>
    <property type="evidence" value="ECO:0007669"/>
    <property type="project" value="TreeGrafter"/>
</dbReference>
<keyword evidence="3" id="KW-0540">Nuclease</keyword>
<evidence type="ECO:0000259" key="5">
    <source>
        <dbReference type="SMART" id="SM00732"/>
    </source>
</evidence>
<evidence type="ECO:0000313" key="7">
    <source>
        <dbReference type="Proteomes" id="UP000034097"/>
    </source>
</evidence>
<gene>
    <name evidence="6" type="ORF">UW26_C0002G0051</name>
</gene>
<dbReference type="GO" id="GO:0005829">
    <property type="term" value="C:cytosol"/>
    <property type="evidence" value="ECO:0007669"/>
    <property type="project" value="TreeGrafter"/>
</dbReference>
<organism evidence="6 7">
    <name type="scientific">Candidatus Collierbacteria bacterium GW2011_GWF1_44_12</name>
    <dbReference type="NCBI Taxonomy" id="1618402"/>
    <lineage>
        <taxon>Bacteria</taxon>
        <taxon>Candidatus Collieribacteriota</taxon>
    </lineage>
</organism>
<dbReference type="GO" id="GO:0016787">
    <property type="term" value="F:hydrolase activity"/>
    <property type="evidence" value="ECO:0007669"/>
    <property type="project" value="UniProtKB-KW"/>
</dbReference>
<dbReference type="PANTHER" id="PTHR33317">
    <property type="entry name" value="POLYNUCLEOTIDYL TRANSFERASE, RIBONUCLEASE H-LIKE SUPERFAMILY PROTEIN"/>
    <property type="match status" value="1"/>
</dbReference>
<keyword evidence="1" id="KW-0963">Cytoplasm</keyword>
<sequence length="130" mass="14256">MPVILCLDPGTAHTGIAISHEGILAEPLDTIFERDLNILIGRLAPFIARLNPQTIVIGTPDYGPLVKTAQDLAEKLPRIFSGQIILFNEDLSSKEARSKMKESGKRGHEIKTLEHQTAAALILQDYLDSV</sequence>
<dbReference type="InterPro" id="IPR012337">
    <property type="entry name" value="RNaseH-like_sf"/>
</dbReference>
<dbReference type="SMART" id="SM00732">
    <property type="entry name" value="YqgFc"/>
    <property type="match status" value="1"/>
</dbReference>
<dbReference type="InterPro" id="IPR005227">
    <property type="entry name" value="YqgF"/>
</dbReference>
<dbReference type="PANTHER" id="PTHR33317:SF4">
    <property type="entry name" value="POLYNUCLEOTIDYL TRANSFERASE, RIBONUCLEASE H-LIKE SUPERFAMILY PROTEIN"/>
    <property type="match status" value="1"/>
</dbReference>
<dbReference type="Pfam" id="PF03652">
    <property type="entry name" value="RuvX"/>
    <property type="match status" value="1"/>
</dbReference>
<comment type="caution">
    <text evidence="6">The sequence shown here is derived from an EMBL/GenBank/DDBJ whole genome shotgun (WGS) entry which is preliminary data.</text>
</comment>
<dbReference type="CDD" id="cd16964">
    <property type="entry name" value="YqgF"/>
    <property type="match status" value="1"/>
</dbReference>
<evidence type="ECO:0000313" key="6">
    <source>
        <dbReference type="EMBL" id="KKT39461.1"/>
    </source>
</evidence>
<keyword evidence="2" id="KW-0690">Ribosome biogenesis</keyword>
<protein>
    <recommendedName>
        <fullName evidence="5">YqgF/RNase H-like domain-containing protein</fullName>
    </recommendedName>
</protein>
<dbReference type="EMBL" id="LCHQ01000002">
    <property type="protein sequence ID" value="KKT39461.1"/>
    <property type="molecule type" value="Genomic_DNA"/>
</dbReference>
<dbReference type="Proteomes" id="UP000034097">
    <property type="component" value="Unassembled WGS sequence"/>
</dbReference>
<dbReference type="NCBIfam" id="TIGR00250">
    <property type="entry name" value="RNAse_H_YqgF"/>
    <property type="match status" value="1"/>
</dbReference>
<dbReference type="GO" id="GO:0004518">
    <property type="term" value="F:nuclease activity"/>
    <property type="evidence" value="ECO:0007669"/>
    <property type="project" value="UniProtKB-KW"/>
</dbReference>
<dbReference type="InterPro" id="IPR037027">
    <property type="entry name" value="YqgF/RNaseH-like_dom_sf"/>
</dbReference>
<keyword evidence="4" id="KW-0378">Hydrolase</keyword>
<evidence type="ECO:0000256" key="1">
    <source>
        <dbReference type="ARBA" id="ARBA00022490"/>
    </source>
</evidence>
<feature type="domain" description="YqgF/RNase H-like" evidence="5">
    <location>
        <begin position="2"/>
        <end position="96"/>
    </location>
</feature>
<accession>A0A0G1GWH5</accession>
<proteinExistence type="predicted"/>
<dbReference type="SUPFAM" id="SSF53098">
    <property type="entry name" value="Ribonuclease H-like"/>
    <property type="match status" value="1"/>
</dbReference>